<proteinExistence type="predicted"/>
<organism evidence="1 2">
    <name type="scientific">Xanthomonas phage Xp15</name>
    <dbReference type="NCBI Taxonomy" id="322855"/>
    <lineage>
        <taxon>Viruses</taxon>
        <taxon>Duplodnaviria</taxon>
        <taxon>Heunggongvirae</taxon>
        <taxon>Uroviricota</taxon>
        <taxon>Caudoviricetes</taxon>
        <taxon>Alachuavirus</taxon>
        <taxon>Alachuavirus Xp15</taxon>
    </lineage>
</organism>
<protein>
    <submittedName>
        <fullName evidence="1">Uncharacterized protein</fullName>
    </submittedName>
</protein>
<dbReference type="RefSeq" id="YP_239330.1">
    <property type="nucleotide sequence ID" value="NC_007024.1"/>
</dbReference>
<sequence length="54" mass="6390">MIKRLTSYFTPMTQVKALFVDRVSGKTVYLWEDKYGTQYMNTHSFGWGRVKYCG</sequence>
<evidence type="ECO:0000313" key="1">
    <source>
        <dbReference type="EMBL" id="AAX84898.1"/>
    </source>
</evidence>
<dbReference type="Proteomes" id="UP000001305">
    <property type="component" value="Segment"/>
</dbReference>
<evidence type="ECO:0000313" key="2">
    <source>
        <dbReference type="Proteomes" id="UP000001305"/>
    </source>
</evidence>
<keyword evidence="2" id="KW-1185">Reference proteome</keyword>
<accession>Q52PR0</accession>
<name>Q52PR0_9CAUD</name>
<dbReference type="KEGG" id="vg:5076596"/>
<dbReference type="EMBL" id="AY986977">
    <property type="protein sequence ID" value="AAX84898.1"/>
    <property type="molecule type" value="Genomic_DNA"/>
</dbReference>
<dbReference type="GeneID" id="5076596"/>
<reference evidence="1 2" key="1">
    <citation type="submission" date="2005-03" db="EMBL/GenBank/DDBJ databases">
        <title>Sequencing of bacteriophage Xp15 from Xanthomonas campestris pv. pelargonii and identification of the lysis genes.</title>
        <authorList>
            <person name="Ramadugu C."/>
            <person name="Gabriel D.W."/>
        </authorList>
    </citation>
    <scope>NUCLEOTIDE SEQUENCE [LARGE SCALE GENOMIC DNA]</scope>
</reference>